<keyword evidence="1" id="KW-0539">Nucleus</keyword>
<dbReference type="PANTHER" id="PTHR46910">
    <property type="entry name" value="TRANSCRIPTION FACTOR PDR1"/>
    <property type="match status" value="1"/>
</dbReference>
<evidence type="ECO:0000313" key="5">
    <source>
        <dbReference type="Proteomes" id="UP000720189"/>
    </source>
</evidence>
<dbReference type="Proteomes" id="UP000720189">
    <property type="component" value="Unassembled WGS sequence"/>
</dbReference>
<dbReference type="OrthoDB" id="1393670at2759"/>
<dbReference type="Gene3D" id="4.10.240.10">
    <property type="entry name" value="Zn(2)-C6 fungal-type DNA-binding domain"/>
    <property type="match status" value="1"/>
</dbReference>
<feature type="region of interest" description="Disordered" evidence="2">
    <location>
        <begin position="115"/>
        <end position="135"/>
    </location>
</feature>
<evidence type="ECO:0000256" key="1">
    <source>
        <dbReference type="ARBA" id="ARBA00023242"/>
    </source>
</evidence>
<organism evidence="4 5">
    <name type="scientific">Fusarium redolens</name>
    <dbReference type="NCBI Taxonomy" id="48865"/>
    <lineage>
        <taxon>Eukaryota</taxon>
        <taxon>Fungi</taxon>
        <taxon>Dikarya</taxon>
        <taxon>Ascomycota</taxon>
        <taxon>Pezizomycotina</taxon>
        <taxon>Sordariomycetes</taxon>
        <taxon>Hypocreomycetidae</taxon>
        <taxon>Hypocreales</taxon>
        <taxon>Nectriaceae</taxon>
        <taxon>Fusarium</taxon>
        <taxon>Fusarium redolens species complex</taxon>
    </lineage>
</organism>
<feature type="domain" description="Zn(2)-C6 fungal-type" evidence="3">
    <location>
        <begin position="20"/>
        <end position="49"/>
    </location>
</feature>
<dbReference type="GO" id="GO:0000981">
    <property type="term" value="F:DNA-binding transcription factor activity, RNA polymerase II-specific"/>
    <property type="evidence" value="ECO:0007669"/>
    <property type="project" value="InterPro"/>
</dbReference>
<evidence type="ECO:0000256" key="2">
    <source>
        <dbReference type="SAM" id="MobiDB-lite"/>
    </source>
</evidence>
<dbReference type="GeneID" id="70223641"/>
<gene>
    <name evidence="4" type="ORF">BKA55DRAFT_578305</name>
</gene>
<feature type="region of interest" description="Disordered" evidence="2">
    <location>
        <begin position="149"/>
        <end position="172"/>
    </location>
</feature>
<dbReference type="PROSITE" id="PS50048">
    <property type="entry name" value="ZN2_CY6_FUNGAL_2"/>
    <property type="match status" value="1"/>
</dbReference>
<proteinExistence type="predicted"/>
<dbReference type="Pfam" id="PF00172">
    <property type="entry name" value="Zn_clus"/>
    <property type="match status" value="1"/>
</dbReference>
<dbReference type="SMART" id="SM00066">
    <property type="entry name" value="GAL4"/>
    <property type="match status" value="1"/>
</dbReference>
<dbReference type="InterPro" id="IPR050987">
    <property type="entry name" value="AtrR-like"/>
</dbReference>
<feature type="region of interest" description="Disordered" evidence="2">
    <location>
        <begin position="1"/>
        <end position="85"/>
    </location>
</feature>
<feature type="compositionally biased region" description="Low complexity" evidence="2">
    <location>
        <begin position="74"/>
        <end position="85"/>
    </location>
</feature>
<keyword evidence="5" id="KW-1185">Reference proteome</keyword>
<feature type="compositionally biased region" description="Basic residues" evidence="2">
    <location>
        <begin position="57"/>
        <end position="73"/>
    </location>
</feature>
<dbReference type="AlphaFoldDB" id="A0A9P9GDY2"/>
<dbReference type="CDD" id="cd00067">
    <property type="entry name" value="GAL4"/>
    <property type="match status" value="1"/>
</dbReference>
<name>A0A9P9GDY2_FUSRE</name>
<comment type="caution">
    <text evidence="4">The sequence shown here is derived from an EMBL/GenBank/DDBJ whole genome shotgun (WGS) entry which is preliminary data.</text>
</comment>
<dbReference type="InterPro" id="IPR036864">
    <property type="entry name" value="Zn2-C6_fun-type_DNA-bd_sf"/>
</dbReference>
<dbReference type="GO" id="GO:0008270">
    <property type="term" value="F:zinc ion binding"/>
    <property type="evidence" value="ECO:0007669"/>
    <property type="project" value="InterPro"/>
</dbReference>
<dbReference type="InterPro" id="IPR001138">
    <property type="entry name" value="Zn2Cys6_DnaBD"/>
</dbReference>
<dbReference type="SUPFAM" id="SSF57701">
    <property type="entry name" value="Zn2/Cys6 DNA-binding domain"/>
    <property type="match status" value="1"/>
</dbReference>
<dbReference type="PANTHER" id="PTHR46910:SF13">
    <property type="entry name" value="SPECIFIC TRANSCRIPTION FACTOR, PUTATIVE (AFU_ORTHOLOGUE AFUA_4G06190)-RELATED"/>
    <property type="match status" value="1"/>
</dbReference>
<evidence type="ECO:0000313" key="4">
    <source>
        <dbReference type="EMBL" id="KAH7237783.1"/>
    </source>
</evidence>
<feature type="compositionally biased region" description="Low complexity" evidence="2">
    <location>
        <begin position="115"/>
        <end position="130"/>
    </location>
</feature>
<protein>
    <recommendedName>
        <fullName evidence="3">Zn(2)-C6 fungal-type domain-containing protein</fullName>
    </recommendedName>
</protein>
<dbReference type="RefSeq" id="XP_046045642.1">
    <property type="nucleotide sequence ID" value="XM_046193687.1"/>
</dbReference>
<reference evidence="4" key="1">
    <citation type="journal article" date="2021" name="Nat. Commun.">
        <title>Genetic determinants of endophytism in the Arabidopsis root mycobiome.</title>
        <authorList>
            <person name="Mesny F."/>
            <person name="Miyauchi S."/>
            <person name="Thiergart T."/>
            <person name="Pickel B."/>
            <person name="Atanasova L."/>
            <person name="Karlsson M."/>
            <person name="Huettel B."/>
            <person name="Barry K.W."/>
            <person name="Haridas S."/>
            <person name="Chen C."/>
            <person name="Bauer D."/>
            <person name="Andreopoulos W."/>
            <person name="Pangilinan J."/>
            <person name="LaButti K."/>
            <person name="Riley R."/>
            <person name="Lipzen A."/>
            <person name="Clum A."/>
            <person name="Drula E."/>
            <person name="Henrissat B."/>
            <person name="Kohler A."/>
            <person name="Grigoriev I.V."/>
            <person name="Martin F.M."/>
            <person name="Hacquard S."/>
        </authorList>
    </citation>
    <scope>NUCLEOTIDE SEQUENCE</scope>
    <source>
        <strain evidence="4">MPI-CAGE-AT-0023</strain>
    </source>
</reference>
<evidence type="ECO:0000259" key="3">
    <source>
        <dbReference type="PROSITE" id="PS50048"/>
    </source>
</evidence>
<accession>A0A9P9GDY2</accession>
<dbReference type="EMBL" id="JAGMUX010000015">
    <property type="protein sequence ID" value="KAH7237783.1"/>
    <property type="molecule type" value="Genomic_DNA"/>
</dbReference>
<sequence>MSSASTTKKSSKRDEYTSHACTECQRRKVKCSGQSPCHNCLGRGADCSYHSPSNGSGKRKRKQSSSNGNKKRAVPPSDVSVSASDETALLKEQLQRLQQGLDTLMMQQSLSFDFLSSHTTPPLPHPTNNSVASPDERPLTFSQTTEAFGPQDVTHNLEEESPTSCQDGRHPSELTYAESDTFVPGSKWLNRFAVASQICDLRSSVGAGPILPETTSSKSCAVVLPCPKDLTQAIKIGLAGIDCFFPSVHGTRLVEAISGTLKALSYSSTAQSIVVTEPHYLVIAILLIIIAAGQNLDDKSSSDLYREKAWPGSEAYWQSRKLVQYFEGGSELQTNCVIYHTISAAYLLAAERLRLASIHVLNGLHSAVSLGLGQSHGFPTSSEDFVDPLALWVTLDFLDKRISQKCGIPYFVGNSLGHVDIEHETSAHIDMKSKAYLKTMFSHARLWASIWDGFLAPNAPMASDWVEIQAFDAKLLALKEQYSDNLSWNGESVDNTIFKSSSEPEDRRRLLVFLRYQSLRLSIRHRTLSPPETNARRVESCLRISIESLDATGHYLNNWGANPNTGYILTSSLVESIYYLTLGHREGIAVLDVEAISVALHRAGSMLESLSTTIMSAARAFKALQCVLNFNFHESRPDYDLIFPLTGLSESDMSFGIPVDQVEYSSSTDTFDFSKSFDAMVSNPIAESSLEINSVLAEMFTEIEAR</sequence>